<accession>G0J2A7</accession>
<proteinExistence type="predicted"/>
<gene>
    <name evidence="3" type="ordered locus">Cycma_1412</name>
</gene>
<dbReference type="Pfam" id="PF00211">
    <property type="entry name" value="Guanylate_cyc"/>
    <property type="match status" value="1"/>
</dbReference>
<dbReference type="InterPro" id="IPR029787">
    <property type="entry name" value="Nucleotide_cyclase"/>
</dbReference>
<dbReference type="GO" id="GO:0004016">
    <property type="term" value="F:adenylate cyclase activity"/>
    <property type="evidence" value="ECO:0007669"/>
    <property type="project" value="UniProtKB-ARBA"/>
</dbReference>
<dbReference type="AlphaFoldDB" id="G0J2A7"/>
<dbReference type="Proteomes" id="UP000001635">
    <property type="component" value="Chromosome"/>
</dbReference>
<sequence length="360" mass="41296">MLSREIVRNFKIYFIVGFIFTTFSAYSRLILSEMYGIEVLGHPSVSFHVKMRFALLIIFLGSFGLALLSSIFDILIIKRLLTNNSLKIALIIGIPTQAIMIVLIVQFINFLYEHAILYVFGEPAIPLDVAEIVFGVIHLIMAVSLSKLLIAIDRKLGPGNLWKMLSGRFFKPREEERIFMFVDLKNSTPIAEKIGHLEYSRLLQDCFQDFSIVDRYRADIYQYVGDEVVVCWTLKKGLKNDNFLKAFFAFTDLLNKKSNYYQKKYGIDPFFKAGANVGPVIITEVGDIKKEITYHGDTLNTAARIQEKCNDLSAQLLISEPLYRLIEKKEAYQIDDVGSIHLKGKKKYVRLYRVAQINQD</sequence>
<dbReference type="EMBL" id="CP002955">
    <property type="protein sequence ID" value="AEL25181.1"/>
    <property type="molecule type" value="Genomic_DNA"/>
</dbReference>
<feature type="transmembrane region" description="Helical" evidence="1">
    <location>
        <begin position="12"/>
        <end position="31"/>
    </location>
</feature>
<name>G0J2A7_CYCMS</name>
<dbReference type="eggNOG" id="COG2114">
    <property type="taxonomic scope" value="Bacteria"/>
</dbReference>
<dbReference type="CDD" id="cd07302">
    <property type="entry name" value="CHD"/>
    <property type="match status" value="1"/>
</dbReference>
<dbReference type="GO" id="GO:0035556">
    <property type="term" value="P:intracellular signal transduction"/>
    <property type="evidence" value="ECO:0007669"/>
    <property type="project" value="InterPro"/>
</dbReference>
<organism evidence="3 4">
    <name type="scientific">Cyclobacterium marinum (strain ATCC 25205 / DSM 745 / LMG 13164 / NCIMB 1802)</name>
    <name type="common">Flectobacillus marinus</name>
    <dbReference type="NCBI Taxonomy" id="880070"/>
    <lineage>
        <taxon>Bacteria</taxon>
        <taxon>Pseudomonadati</taxon>
        <taxon>Bacteroidota</taxon>
        <taxon>Cytophagia</taxon>
        <taxon>Cytophagales</taxon>
        <taxon>Cyclobacteriaceae</taxon>
        <taxon>Cyclobacterium</taxon>
    </lineage>
</organism>
<keyword evidence="1" id="KW-1133">Transmembrane helix</keyword>
<dbReference type="HOGENOM" id="CLU_055425_1_0_10"/>
<reference evidence="4" key="1">
    <citation type="submission" date="2011-07" db="EMBL/GenBank/DDBJ databases">
        <title>The complete genome of Cyclobacterium marinum DSM 745.</title>
        <authorList>
            <person name="Lucas S."/>
            <person name="Han J."/>
            <person name="Lapidus A."/>
            <person name="Bruce D."/>
            <person name="Goodwin L."/>
            <person name="Pitluck S."/>
            <person name="Peters L."/>
            <person name="Kyrpides N."/>
            <person name="Mavromatis K."/>
            <person name="Ivanova N."/>
            <person name="Ovchinnikova G."/>
            <person name="Chertkov O."/>
            <person name="Detter J.C."/>
            <person name="Tapia R."/>
            <person name="Han C."/>
            <person name="Land M."/>
            <person name="Hauser L."/>
            <person name="Markowitz V."/>
            <person name="Cheng J.-F."/>
            <person name="Hugenholtz P."/>
            <person name="Woyke T."/>
            <person name="Wu D."/>
            <person name="Tindall B."/>
            <person name="Schuetze A."/>
            <person name="Brambilla E."/>
            <person name="Klenk H.-P."/>
            <person name="Eisen J.A."/>
        </authorList>
    </citation>
    <scope>NUCLEOTIDE SEQUENCE [LARGE SCALE GENOMIC DNA]</scope>
    <source>
        <strain evidence="4">ATCC 25205 / DSM 745 / LMG 13164 / NCIMB 1802</strain>
    </source>
</reference>
<dbReference type="PANTHER" id="PTHR43081:SF1">
    <property type="entry name" value="ADENYLATE CYCLASE, TERMINAL-DIFFERENTIATION SPECIFIC"/>
    <property type="match status" value="1"/>
</dbReference>
<feature type="transmembrane region" description="Helical" evidence="1">
    <location>
        <begin position="51"/>
        <end position="76"/>
    </location>
</feature>
<feature type="transmembrane region" description="Helical" evidence="1">
    <location>
        <begin position="88"/>
        <end position="112"/>
    </location>
</feature>
<dbReference type="InterPro" id="IPR050697">
    <property type="entry name" value="Adenylyl/Guanylyl_Cyclase_3/4"/>
</dbReference>
<evidence type="ECO:0000313" key="3">
    <source>
        <dbReference type="EMBL" id="AEL25181.1"/>
    </source>
</evidence>
<feature type="domain" description="Guanylate cyclase" evidence="2">
    <location>
        <begin position="178"/>
        <end position="306"/>
    </location>
</feature>
<dbReference type="InterPro" id="IPR001054">
    <property type="entry name" value="A/G_cyclase"/>
</dbReference>
<evidence type="ECO:0000259" key="2">
    <source>
        <dbReference type="PROSITE" id="PS50125"/>
    </source>
</evidence>
<keyword evidence="4" id="KW-1185">Reference proteome</keyword>
<dbReference type="STRING" id="880070.Cycma_1412"/>
<evidence type="ECO:0000256" key="1">
    <source>
        <dbReference type="SAM" id="Phobius"/>
    </source>
</evidence>
<dbReference type="PANTHER" id="PTHR43081">
    <property type="entry name" value="ADENYLATE CYCLASE, TERMINAL-DIFFERENTIATION SPECIFIC-RELATED"/>
    <property type="match status" value="1"/>
</dbReference>
<dbReference type="Gene3D" id="3.30.70.1230">
    <property type="entry name" value="Nucleotide cyclase"/>
    <property type="match status" value="1"/>
</dbReference>
<dbReference type="KEGG" id="cmr:Cycma_1412"/>
<dbReference type="SUPFAM" id="SSF55073">
    <property type="entry name" value="Nucleotide cyclase"/>
    <property type="match status" value="1"/>
</dbReference>
<dbReference type="OrthoDB" id="9768499at2"/>
<evidence type="ECO:0000313" key="4">
    <source>
        <dbReference type="Proteomes" id="UP000001635"/>
    </source>
</evidence>
<dbReference type="RefSeq" id="WP_014019478.1">
    <property type="nucleotide sequence ID" value="NC_015914.1"/>
</dbReference>
<feature type="transmembrane region" description="Helical" evidence="1">
    <location>
        <begin position="132"/>
        <end position="152"/>
    </location>
</feature>
<dbReference type="PROSITE" id="PS50125">
    <property type="entry name" value="GUANYLATE_CYCLASE_2"/>
    <property type="match status" value="1"/>
</dbReference>
<keyword evidence="1" id="KW-0812">Transmembrane</keyword>
<dbReference type="GO" id="GO:0009190">
    <property type="term" value="P:cyclic nucleotide biosynthetic process"/>
    <property type="evidence" value="ECO:0007669"/>
    <property type="project" value="InterPro"/>
</dbReference>
<keyword evidence="1" id="KW-0472">Membrane</keyword>
<protein>
    <submittedName>
        <fullName evidence="3">Putative adenylate/guanylate cyclase</fullName>
    </submittedName>
</protein>